<comment type="caution">
    <text evidence="1">The sequence shown here is derived from an EMBL/GenBank/DDBJ whole genome shotgun (WGS) entry which is preliminary data.</text>
</comment>
<evidence type="ECO:0000313" key="2">
    <source>
        <dbReference type="Proteomes" id="UP000625316"/>
    </source>
</evidence>
<protein>
    <submittedName>
        <fullName evidence="1">DUF1574 domain-containing protein</fullName>
    </submittedName>
</protein>
<dbReference type="EMBL" id="JADEXQ010000002">
    <property type="protein sequence ID" value="MBE9028318.1"/>
    <property type="molecule type" value="Genomic_DNA"/>
</dbReference>
<gene>
    <name evidence="1" type="ORF">IQ266_00925</name>
</gene>
<reference evidence="1" key="1">
    <citation type="submission" date="2020-10" db="EMBL/GenBank/DDBJ databases">
        <authorList>
            <person name="Castelo-Branco R."/>
            <person name="Eusebio N."/>
            <person name="Adriana R."/>
            <person name="Vieira A."/>
            <person name="Brugerolle De Fraissinette N."/>
            <person name="Rezende De Castro R."/>
            <person name="Schneider M.P."/>
            <person name="Vasconcelos V."/>
            <person name="Leao P.N."/>
        </authorList>
    </citation>
    <scope>NUCLEOTIDE SEQUENCE</scope>
    <source>
        <strain evidence="1">LEGE 11480</strain>
    </source>
</reference>
<dbReference type="RefSeq" id="WP_264323139.1">
    <property type="nucleotide sequence ID" value="NZ_JADEXQ010000002.1"/>
</dbReference>
<evidence type="ECO:0000313" key="1">
    <source>
        <dbReference type="EMBL" id="MBE9028318.1"/>
    </source>
</evidence>
<dbReference type="SUPFAM" id="SSF52266">
    <property type="entry name" value="SGNH hydrolase"/>
    <property type="match status" value="1"/>
</dbReference>
<proteinExistence type="predicted"/>
<name>A0A928VGS8_9CYAN</name>
<sequence>MESRQDLQQWWQQAISLADVDVRVRVRGNNLYVLCEMQHQPPEQRLIRSRCIRALLKTDITQLLPATAPPIYQVNLYGKAAGQAQPAWVRVIYLSQLQEYARKVDAVRQAARKSNGIPMPVSEGPTTAVLAQSNLQLAKQGRPEAIARQLSEFLSQQGIAVRATVKALFKDKQELPLRRLVLYCEAAYSPDPASLIEPIAQRLRQLELTTFRDAVVYGQVQGEPEPEWKLRIDLTPPTQILQDWARWGDVEAMVRLANQALAGQQVQVSGIVQDMILHLTCWRSQPTGHVQFDLPPQQRVLKPLQVLFEQLAPQGIHALSVYGAADIYLNPTPQAVAPETVGWRERLDLPAASHPQLAIATAMLARRGDLGAISFSLTRVLNADLERKLTTGGLRLQARHRDDLLHVMVDGTVLPTEKSTASLVADCVRTLKISGVNGVRIYGRRAGEKRPRWKDGYDFTSRARLVPEATPEFAASEAYVGDLITQQSGALLVRPDLSSDELRQLWQKMVQGLRGLLLGTQIFSPLSTARSISRDVERDRIDAAWFQELKLASIWGVIGILVTVCADQGLGVVMPQPQDAPKVVRKAVPQELSLSGLTLAKSASANNSFNRNGFTGASGRSVTANRPNVKLPESKTVAIDQQGKQLLSSPVQPRGQVTSTQYVFNVPQLNNKLALYEQFVAQSGVPDILIIGSSRALRGLDPVALQDGLSAQGYSGRKVFNFGVNGATAQMVDLVVRRLIPIEKLPKLVLWADGARAFNSGRVDVTYNAIATSKSYTELAAKTDQSPAIDPPLVDLSNTSTLLATQYERWNQQIHQTLAQGSATYPRRANLVDWLRDDLLTKVLPIPAAMSAEQLAAVASGEDLEAIDVNGFLPLSARFNPTTYYQKFARVTGINDADYTLFRMQGRQTEALKLTAAYMQQQGHSLVFVNLPLSDDYLDGYRRKHEAKFQQFMVQSAATFGFTYRNLSETWKMERDYFSDPSHLNRYGAYAVSQHLAKDPLMPWGAQ</sequence>
<accession>A0A928VGS8</accession>
<dbReference type="AlphaFoldDB" id="A0A928VGS8"/>
<dbReference type="Proteomes" id="UP000625316">
    <property type="component" value="Unassembled WGS sequence"/>
</dbReference>
<keyword evidence="2" id="KW-1185">Reference proteome</keyword>
<organism evidence="1 2">
    <name type="scientific">Romeriopsis navalis LEGE 11480</name>
    <dbReference type="NCBI Taxonomy" id="2777977"/>
    <lineage>
        <taxon>Bacteria</taxon>
        <taxon>Bacillati</taxon>
        <taxon>Cyanobacteriota</taxon>
        <taxon>Cyanophyceae</taxon>
        <taxon>Leptolyngbyales</taxon>
        <taxon>Leptolyngbyaceae</taxon>
        <taxon>Romeriopsis</taxon>
        <taxon>Romeriopsis navalis</taxon>
    </lineage>
</organism>